<dbReference type="InterPro" id="IPR038770">
    <property type="entry name" value="Na+/solute_symporter_sf"/>
</dbReference>
<comment type="similarity">
    <text evidence="9">Belongs to the monovalent cation:proton antiporter 2 (CPA2) transporter (TC 2.A.37) family. CHX (TC 2.A.37.4) subfamily.</text>
</comment>
<evidence type="ECO:0000256" key="10">
    <source>
        <dbReference type="SAM" id="Phobius"/>
    </source>
</evidence>
<dbReference type="GO" id="GO:1902600">
    <property type="term" value="P:proton transmembrane transport"/>
    <property type="evidence" value="ECO:0007669"/>
    <property type="project" value="InterPro"/>
</dbReference>
<feature type="transmembrane region" description="Helical" evidence="10">
    <location>
        <begin position="111"/>
        <end position="130"/>
    </location>
</feature>
<accession>A0AAP0S8X2</accession>
<dbReference type="Pfam" id="PF00999">
    <property type="entry name" value="Na_H_Exchanger"/>
    <property type="match status" value="1"/>
</dbReference>
<dbReference type="AlphaFoldDB" id="A0AAP0S8X2"/>
<feature type="transmembrane region" description="Helical" evidence="10">
    <location>
        <begin position="74"/>
        <end position="91"/>
    </location>
</feature>
<evidence type="ECO:0000259" key="12">
    <source>
        <dbReference type="Pfam" id="PF23256"/>
    </source>
</evidence>
<dbReference type="GO" id="GO:0012505">
    <property type="term" value="C:endomembrane system"/>
    <property type="evidence" value="ECO:0007669"/>
    <property type="project" value="TreeGrafter"/>
</dbReference>
<keyword evidence="4 10" id="KW-0812">Transmembrane</keyword>
<evidence type="ECO:0000256" key="5">
    <source>
        <dbReference type="ARBA" id="ARBA00022958"/>
    </source>
</evidence>
<dbReference type="InterPro" id="IPR050794">
    <property type="entry name" value="CPA2_transporter"/>
</dbReference>
<comment type="subcellular location">
    <subcellularLocation>
        <location evidence="1">Membrane</location>
        <topology evidence="1">Multi-pass membrane protein</topology>
    </subcellularLocation>
</comment>
<dbReference type="EMBL" id="JBBPBK010000002">
    <property type="protein sequence ID" value="KAK9289681.1"/>
    <property type="molecule type" value="Genomic_DNA"/>
</dbReference>
<protein>
    <recommendedName>
        <fullName evidence="15">Cation/H+ exchanger domain-containing protein</fullName>
    </recommendedName>
</protein>
<feature type="transmembrane region" description="Helical" evidence="10">
    <location>
        <begin position="174"/>
        <end position="196"/>
    </location>
</feature>
<keyword evidence="6 10" id="KW-1133">Transmembrane helix</keyword>
<evidence type="ECO:0000256" key="2">
    <source>
        <dbReference type="ARBA" id="ARBA00022448"/>
    </source>
</evidence>
<evidence type="ECO:0000256" key="7">
    <source>
        <dbReference type="ARBA" id="ARBA00023065"/>
    </source>
</evidence>
<evidence type="ECO:0000256" key="6">
    <source>
        <dbReference type="ARBA" id="ARBA00022989"/>
    </source>
</evidence>
<feature type="transmembrane region" description="Helical" evidence="10">
    <location>
        <begin position="48"/>
        <end position="67"/>
    </location>
</feature>
<keyword evidence="8 10" id="KW-0472">Membrane</keyword>
<evidence type="ECO:0008006" key="15">
    <source>
        <dbReference type="Google" id="ProtNLM"/>
    </source>
</evidence>
<keyword evidence="7" id="KW-0406">Ion transport</keyword>
<feature type="transmembrane region" description="Helical" evidence="10">
    <location>
        <begin position="330"/>
        <end position="346"/>
    </location>
</feature>
<name>A0AAP0S8X2_LIQFO</name>
<feature type="transmembrane region" description="Helical" evidence="10">
    <location>
        <begin position="358"/>
        <end position="383"/>
    </location>
</feature>
<dbReference type="GO" id="GO:0006885">
    <property type="term" value="P:regulation of pH"/>
    <property type="evidence" value="ECO:0007669"/>
    <property type="project" value="TreeGrafter"/>
</dbReference>
<feature type="transmembrane region" description="Helical" evidence="10">
    <location>
        <begin position="208"/>
        <end position="234"/>
    </location>
</feature>
<dbReference type="Gene3D" id="1.20.1530.20">
    <property type="match status" value="1"/>
</dbReference>
<keyword evidence="5" id="KW-0630">Potassium</keyword>
<gene>
    <name evidence="13" type="ORF">L1049_007839</name>
</gene>
<keyword evidence="3" id="KW-0633">Potassium transport</keyword>
<dbReference type="GO" id="GO:0006813">
    <property type="term" value="P:potassium ion transport"/>
    <property type="evidence" value="ECO:0007669"/>
    <property type="project" value="UniProtKB-KW"/>
</dbReference>
<evidence type="ECO:0000256" key="1">
    <source>
        <dbReference type="ARBA" id="ARBA00004141"/>
    </source>
</evidence>
<feature type="transmembrane region" description="Helical" evidence="10">
    <location>
        <begin position="281"/>
        <end position="310"/>
    </location>
</feature>
<evidence type="ECO:0000256" key="3">
    <source>
        <dbReference type="ARBA" id="ARBA00022538"/>
    </source>
</evidence>
<feature type="domain" description="Cation/H+ exchanger transmembrane" evidence="11">
    <location>
        <begin position="57"/>
        <end position="440"/>
    </location>
</feature>
<feature type="transmembrane region" description="Helical" evidence="10">
    <location>
        <begin position="142"/>
        <end position="162"/>
    </location>
</feature>
<feature type="domain" description="Cation/H(+) antiporter central" evidence="12">
    <location>
        <begin position="531"/>
        <end position="615"/>
    </location>
</feature>
<proteinExistence type="inferred from homology"/>
<evidence type="ECO:0000256" key="4">
    <source>
        <dbReference type="ARBA" id="ARBA00022692"/>
    </source>
</evidence>
<keyword evidence="2" id="KW-0813">Transport</keyword>
<evidence type="ECO:0000256" key="8">
    <source>
        <dbReference type="ARBA" id="ARBA00023136"/>
    </source>
</evidence>
<evidence type="ECO:0000259" key="11">
    <source>
        <dbReference type="Pfam" id="PF00999"/>
    </source>
</evidence>
<dbReference type="Pfam" id="PF23256">
    <property type="entry name" value="CHX17_2nd"/>
    <property type="match status" value="1"/>
</dbReference>
<evidence type="ECO:0000313" key="13">
    <source>
        <dbReference type="EMBL" id="KAK9289681.1"/>
    </source>
</evidence>
<evidence type="ECO:0000256" key="9">
    <source>
        <dbReference type="ARBA" id="ARBA00038341"/>
    </source>
</evidence>
<dbReference type="GO" id="GO:0015297">
    <property type="term" value="F:antiporter activity"/>
    <property type="evidence" value="ECO:0007669"/>
    <property type="project" value="InterPro"/>
</dbReference>
<keyword evidence="14" id="KW-1185">Reference proteome</keyword>
<feature type="transmembrane region" description="Helical" evidence="10">
    <location>
        <begin position="422"/>
        <end position="444"/>
    </location>
</feature>
<dbReference type="InterPro" id="IPR006153">
    <property type="entry name" value="Cation/H_exchanger_TM"/>
</dbReference>
<feature type="transmembrane region" description="Helical" evidence="10">
    <location>
        <begin position="240"/>
        <end position="260"/>
    </location>
</feature>
<dbReference type="Proteomes" id="UP001415857">
    <property type="component" value="Unassembled WGS sequence"/>
</dbReference>
<organism evidence="13 14">
    <name type="scientific">Liquidambar formosana</name>
    <name type="common">Formosan gum</name>
    <dbReference type="NCBI Taxonomy" id="63359"/>
    <lineage>
        <taxon>Eukaryota</taxon>
        <taxon>Viridiplantae</taxon>
        <taxon>Streptophyta</taxon>
        <taxon>Embryophyta</taxon>
        <taxon>Tracheophyta</taxon>
        <taxon>Spermatophyta</taxon>
        <taxon>Magnoliopsida</taxon>
        <taxon>eudicotyledons</taxon>
        <taxon>Gunneridae</taxon>
        <taxon>Pentapetalae</taxon>
        <taxon>Saxifragales</taxon>
        <taxon>Altingiaceae</taxon>
        <taxon>Liquidambar</taxon>
    </lineage>
</organism>
<evidence type="ECO:0000313" key="14">
    <source>
        <dbReference type="Proteomes" id="UP001415857"/>
    </source>
</evidence>
<sequence>MATTTGSWSTTKASVPTKNVELFCFPFGGMNSNGIFAGEDPMEFPVPLLLFQLGLFTLVCRSLQILLKPFKQHIFVPQVLSGIVLGPSFLGRNDIFRNKIFTEKSLQVLDVYALIGYMFLVFLAGVRTNLRIIKKCGRLGFIIGFGSFILPSIITSSMAFFLRKTVHMDLDLRHALPLVAMFEAATSFHVTHGLLTDLKLLNSELGRLALSSSLISGFCSWAYTLIVIFVAEISPPHSKFMAFATNLCKVVMVTTIIFIFRPIMFWMIKQTPEGKTLKESYILAITLTVFGCALFGEVMGIDYLLGPVVFGLAVPDGPPVGSSIVEKLDGFVSAVFLPCYIMSLGRKVDVFLIGGNNFMIVAFIVLVATLVKLLAIMIPSLYFKMPILDALSLSLILNCRGYFDIAFFERARDVKMITEESFIIMVIMAMLNTATFTPLVGALYDPSKRYVAYKRRTIQHSRRNAELRILACIHQPDDVPTIINILETSNPTRQSPIGVYVLDMVKLQSGHATSQLINHRYDKSPTRITSRISHIIKAFRRYELHNQGIVTIQCFTTISPYATMHDDICALALEKSTSLVIIPFRVSFSMSMRTMNKNVLENAPCSVGILIDRRMATGL</sequence>
<dbReference type="PANTHER" id="PTHR32468:SF96">
    <property type="entry name" value="CATION_H(+) ANTIPORTER 26-RELATED"/>
    <property type="match status" value="1"/>
</dbReference>
<dbReference type="PANTHER" id="PTHR32468">
    <property type="entry name" value="CATION/H + ANTIPORTER"/>
    <property type="match status" value="1"/>
</dbReference>
<dbReference type="InterPro" id="IPR057291">
    <property type="entry name" value="CHX17_2nd"/>
</dbReference>
<comment type="caution">
    <text evidence="13">The sequence shown here is derived from an EMBL/GenBank/DDBJ whole genome shotgun (WGS) entry which is preliminary data.</text>
</comment>
<dbReference type="GO" id="GO:0016020">
    <property type="term" value="C:membrane"/>
    <property type="evidence" value="ECO:0007669"/>
    <property type="project" value="UniProtKB-SubCell"/>
</dbReference>
<reference evidence="13 14" key="1">
    <citation type="journal article" date="2024" name="Plant J.">
        <title>Genome sequences and population genomics reveal climatic adaptation and genomic divergence between two closely related sweetgum species.</title>
        <authorList>
            <person name="Xu W.Q."/>
            <person name="Ren C.Q."/>
            <person name="Zhang X.Y."/>
            <person name="Comes H.P."/>
            <person name="Liu X.H."/>
            <person name="Li Y.G."/>
            <person name="Kettle C.J."/>
            <person name="Jalonen R."/>
            <person name="Gaisberger H."/>
            <person name="Ma Y.Z."/>
            <person name="Qiu Y.X."/>
        </authorList>
    </citation>
    <scope>NUCLEOTIDE SEQUENCE [LARGE SCALE GENOMIC DNA]</scope>
    <source>
        <strain evidence="13">Hangzhou</strain>
    </source>
</reference>